<dbReference type="AlphaFoldDB" id="A0A3M8SZ87"/>
<dbReference type="GO" id="GO:0008273">
    <property type="term" value="F:calcium, potassium:sodium antiporter activity"/>
    <property type="evidence" value="ECO:0007669"/>
    <property type="project" value="TreeGrafter"/>
</dbReference>
<evidence type="ECO:0000259" key="6">
    <source>
        <dbReference type="Pfam" id="PF01699"/>
    </source>
</evidence>
<evidence type="ECO:0000256" key="5">
    <source>
        <dbReference type="SAM" id="Phobius"/>
    </source>
</evidence>
<evidence type="ECO:0000256" key="4">
    <source>
        <dbReference type="ARBA" id="ARBA00023136"/>
    </source>
</evidence>
<dbReference type="Pfam" id="PF01699">
    <property type="entry name" value="Na_Ca_ex"/>
    <property type="match status" value="2"/>
</dbReference>
<feature type="transmembrane region" description="Helical" evidence="5">
    <location>
        <begin position="235"/>
        <end position="258"/>
    </location>
</feature>
<comment type="caution">
    <text evidence="7">The sequence shown here is derived from an EMBL/GenBank/DDBJ whole genome shotgun (WGS) entry which is preliminary data.</text>
</comment>
<dbReference type="EMBL" id="RIBS01000003">
    <property type="protein sequence ID" value="RNF84564.1"/>
    <property type="molecule type" value="Genomic_DNA"/>
</dbReference>
<dbReference type="Gene3D" id="1.20.1420.30">
    <property type="entry name" value="NCX, central ion-binding region"/>
    <property type="match status" value="1"/>
</dbReference>
<proteinExistence type="predicted"/>
<protein>
    <submittedName>
        <fullName evidence="7">Calcium/sodium antiporter</fullName>
    </submittedName>
</protein>
<feature type="transmembrane region" description="Helical" evidence="5">
    <location>
        <begin position="172"/>
        <end position="194"/>
    </location>
</feature>
<dbReference type="PANTHER" id="PTHR10846">
    <property type="entry name" value="SODIUM/POTASSIUM/CALCIUM EXCHANGER"/>
    <property type="match status" value="1"/>
</dbReference>
<dbReference type="NCBIfam" id="TIGR00367">
    <property type="entry name" value="calcium/sodium antiporter"/>
    <property type="match status" value="1"/>
</dbReference>
<gene>
    <name evidence="7" type="ORF">EER27_08480</name>
</gene>
<accession>A0A3M8SZ87</accession>
<feature type="transmembrane region" description="Helical" evidence="5">
    <location>
        <begin position="206"/>
        <end position="228"/>
    </location>
</feature>
<feature type="domain" description="Sodium/calcium exchanger membrane region" evidence="6">
    <location>
        <begin position="4"/>
        <end position="143"/>
    </location>
</feature>
<organism evidence="7 8">
    <name type="scientific">Montanilutibacter psychrotolerans</name>
    <dbReference type="NCBI Taxonomy" id="1327343"/>
    <lineage>
        <taxon>Bacteria</taxon>
        <taxon>Pseudomonadati</taxon>
        <taxon>Pseudomonadota</taxon>
        <taxon>Gammaproteobacteria</taxon>
        <taxon>Lysobacterales</taxon>
        <taxon>Lysobacteraceae</taxon>
        <taxon>Montanilutibacter</taxon>
    </lineage>
</organism>
<dbReference type="GO" id="GO:0005886">
    <property type="term" value="C:plasma membrane"/>
    <property type="evidence" value="ECO:0007669"/>
    <property type="project" value="TreeGrafter"/>
</dbReference>
<dbReference type="PANTHER" id="PTHR10846:SF8">
    <property type="entry name" value="INNER MEMBRANE PROTEIN YRBG"/>
    <property type="match status" value="1"/>
</dbReference>
<comment type="subcellular location">
    <subcellularLocation>
        <location evidence="1">Membrane</location>
        <topology evidence="1">Multi-pass membrane protein</topology>
    </subcellularLocation>
</comment>
<evidence type="ECO:0000313" key="7">
    <source>
        <dbReference type="EMBL" id="RNF84564.1"/>
    </source>
</evidence>
<dbReference type="InterPro" id="IPR044880">
    <property type="entry name" value="NCX_ion-bd_dom_sf"/>
</dbReference>
<evidence type="ECO:0000313" key="8">
    <source>
        <dbReference type="Proteomes" id="UP000267049"/>
    </source>
</evidence>
<dbReference type="OrthoDB" id="9794225at2"/>
<keyword evidence="3 5" id="KW-1133">Transmembrane helix</keyword>
<feature type="transmembrane region" description="Helical" evidence="5">
    <location>
        <begin position="126"/>
        <end position="145"/>
    </location>
</feature>
<dbReference type="InterPro" id="IPR004837">
    <property type="entry name" value="NaCa_Exmemb"/>
</dbReference>
<evidence type="ECO:0000256" key="2">
    <source>
        <dbReference type="ARBA" id="ARBA00022692"/>
    </source>
</evidence>
<feature type="domain" description="Sodium/calcium exchanger membrane region" evidence="6">
    <location>
        <begin position="174"/>
        <end position="311"/>
    </location>
</feature>
<feature type="transmembrane region" description="Helical" evidence="5">
    <location>
        <begin position="270"/>
        <end position="286"/>
    </location>
</feature>
<dbReference type="Proteomes" id="UP000267049">
    <property type="component" value="Unassembled WGS sequence"/>
</dbReference>
<dbReference type="GO" id="GO:0006874">
    <property type="term" value="P:intracellular calcium ion homeostasis"/>
    <property type="evidence" value="ECO:0007669"/>
    <property type="project" value="TreeGrafter"/>
</dbReference>
<reference evidence="7 8" key="1">
    <citation type="submission" date="2018-11" db="EMBL/GenBank/DDBJ databases">
        <title>Lysobacter cryohumiis sp. nov., isolated from soil in the Tianshan Mountains, Xinjiang, China.</title>
        <authorList>
            <person name="Luo Y."/>
            <person name="Sheng H."/>
        </authorList>
    </citation>
    <scope>NUCLEOTIDE SEQUENCE [LARGE SCALE GENOMIC DNA]</scope>
    <source>
        <strain evidence="7 8">ZS60</strain>
    </source>
</reference>
<dbReference type="InterPro" id="IPR004481">
    <property type="entry name" value="K/Na/Ca-exchanger"/>
</dbReference>
<name>A0A3M8SZ87_9GAMM</name>
<dbReference type="GO" id="GO:0005262">
    <property type="term" value="F:calcium channel activity"/>
    <property type="evidence" value="ECO:0007669"/>
    <property type="project" value="TreeGrafter"/>
</dbReference>
<evidence type="ECO:0000256" key="1">
    <source>
        <dbReference type="ARBA" id="ARBA00004141"/>
    </source>
</evidence>
<feature type="transmembrane region" description="Helical" evidence="5">
    <location>
        <begin position="101"/>
        <end position="120"/>
    </location>
</feature>
<keyword evidence="4 5" id="KW-0472">Membrane</keyword>
<feature type="transmembrane region" description="Helical" evidence="5">
    <location>
        <begin position="298"/>
        <end position="315"/>
    </location>
</feature>
<keyword evidence="2 5" id="KW-0812">Transmembrane</keyword>
<evidence type="ECO:0000256" key="3">
    <source>
        <dbReference type="ARBA" id="ARBA00022989"/>
    </source>
</evidence>
<keyword evidence="8" id="KW-1185">Reference proteome</keyword>
<sequence>MLAAVGLFVLGLALLALGGDSIVKGAAGLSQRFGASPFVAGMVLVAFGTSLPEVAVNGQAIAQGQPALALGNAVGSNVVNVGLTLAIAALAAPLVVRWRALAPLLVVLVLGTVAVIVLGLDGSLSRVEGFGLLIAFVAVFAFALARSRSEDAAVREELEAYVRTSTDPTQNLLRVVIAAVALYFGSKFVVVNALQIGDWCGWSPLLTGLVPVAIGTALPEAAAALAAARRGQGDLVVGHVVGSSVFNLLVVVGAMAAWNTLPMPGLLVRYALPAALAFALVLYPMLRGDLRVSRNEGIVLLVGFAAWLAFELVLVRDAAGIAPL</sequence>